<keyword evidence="3" id="KW-1185">Reference proteome</keyword>
<evidence type="ECO:0000259" key="1">
    <source>
        <dbReference type="Pfam" id="PF25227"/>
    </source>
</evidence>
<gene>
    <name evidence="2" type="ORF">MNV_1360005</name>
</gene>
<dbReference type="RefSeq" id="WP_096204120.1">
    <property type="nucleotide sequence ID" value="NZ_FZMP01000042.1"/>
</dbReference>
<reference evidence="3" key="1">
    <citation type="submission" date="2017-06" db="EMBL/GenBank/DDBJ databases">
        <authorList>
            <person name="Cremers G."/>
        </authorList>
    </citation>
    <scope>NUCLEOTIDE SEQUENCE [LARGE SCALE GENOMIC DNA]</scope>
</reference>
<dbReference type="InterPro" id="IPR057167">
    <property type="entry name" value="DUF7845"/>
</dbReference>
<dbReference type="EMBL" id="FZMP01000042">
    <property type="protein sequence ID" value="SNQ59803.1"/>
    <property type="molecule type" value="Genomic_DNA"/>
</dbReference>
<dbReference type="AlphaFoldDB" id="A0A284VKQ0"/>
<dbReference type="Proteomes" id="UP000218615">
    <property type="component" value="Unassembled WGS sequence"/>
</dbReference>
<sequence length="493" mass="57369">MDNITIGNNKPFAYKEIPLSHVRDKSIIPVTHKVRLTLFIPTLSLYHLLISIFESKREKFIIQDKEFTLWSKKGGFINPNTGKPAFEYGLSSGDKKSPSKTTVFFKPIFGKGTKTITGKVNNITKIGTDIEVNSSYYDLEDIFKLIHEFLKQISGERFYDMIDTKQGKLLNLERHIRYNQEKEPAVREVLRIIHELAATRGEYDIRDTVDMGNTLFYKIASPTYDFIGFTFLYQVDIKSYRFDAYEDRAKEDALRHPKLEVFIGKSKEYPTVAEYETVKAQLDEFLLNLCYFAGLKDEDYIEDAYFKKEFQDTAIQYRPWKPEGYTELHDTITEIKGQLPLNNDHAMLCLAIIATQENGYITMPYLEKISQIPKRSLWRYLKYYKEKGIIQTTNEGVTSIYFPSRIIWKGVKGAIEQLAQYMDFGIVRRYQQNYIKKDLSKGQQDTNLKIIGEVNTEPIAVETKEDAQILSKDLKRLKINRPIFIENVHIKVG</sequence>
<organism evidence="2 3">
    <name type="scientific">Candidatus Methanoperedens nitratireducens</name>
    <dbReference type="NCBI Taxonomy" id="1392998"/>
    <lineage>
        <taxon>Archaea</taxon>
        <taxon>Methanobacteriati</taxon>
        <taxon>Methanobacteriota</taxon>
        <taxon>Stenosarchaea group</taxon>
        <taxon>Methanomicrobia</taxon>
        <taxon>Methanosarcinales</taxon>
        <taxon>ANME-2 cluster</taxon>
        <taxon>Candidatus Methanoperedentaceae</taxon>
        <taxon>Candidatus Methanoperedens</taxon>
    </lineage>
</organism>
<evidence type="ECO:0000313" key="3">
    <source>
        <dbReference type="Proteomes" id="UP000218615"/>
    </source>
</evidence>
<dbReference type="Pfam" id="PF25227">
    <property type="entry name" value="DUF7845"/>
    <property type="match status" value="1"/>
</dbReference>
<protein>
    <recommendedName>
        <fullName evidence="1">DUF7845 domain-containing protein</fullName>
    </recommendedName>
</protein>
<proteinExistence type="predicted"/>
<dbReference type="OrthoDB" id="142205at2157"/>
<feature type="domain" description="DUF7845" evidence="1">
    <location>
        <begin position="28"/>
        <end position="308"/>
    </location>
</feature>
<name>A0A284VKQ0_9EURY</name>
<accession>A0A284VKQ0</accession>
<evidence type="ECO:0000313" key="2">
    <source>
        <dbReference type="EMBL" id="SNQ59803.1"/>
    </source>
</evidence>